<evidence type="ECO:0000313" key="4">
    <source>
        <dbReference type="Proteomes" id="UP000756921"/>
    </source>
</evidence>
<dbReference type="Proteomes" id="UP000756921">
    <property type="component" value="Unassembled WGS sequence"/>
</dbReference>
<feature type="chain" id="PRO_5040288898" evidence="2">
    <location>
        <begin position="23"/>
        <end position="243"/>
    </location>
</feature>
<evidence type="ECO:0000256" key="2">
    <source>
        <dbReference type="SAM" id="SignalP"/>
    </source>
</evidence>
<dbReference type="EMBL" id="WJXW01000001">
    <property type="protein sequence ID" value="KAF9741035.1"/>
    <property type="molecule type" value="Genomic_DNA"/>
</dbReference>
<feature type="region of interest" description="Disordered" evidence="1">
    <location>
        <begin position="143"/>
        <end position="173"/>
    </location>
</feature>
<evidence type="ECO:0000256" key="1">
    <source>
        <dbReference type="SAM" id="MobiDB-lite"/>
    </source>
</evidence>
<evidence type="ECO:0000313" key="3">
    <source>
        <dbReference type="EMBL" id="KAF9741035.1"/>
    </source>
</evidence>
<keyword evidence="2" id="KW-0732">Signal</keyword>
<comment type="caution">
    <text evidence="3">The sequence shown here is derived from an EMBL/GenBank/DDBJ whole genome shotgun (WGS) entry which is preliminary data.</text>
</comment>
<name>A0A9P6GUZ4_9PLEO</name>
<feature type="signal peptide" evidence="2">
    <location>
        <begin position="1"/>
        <end position="22"/>
    </location>
</feature>
<gene>
    <name evidence="3" type="ORF">PMIN01_00574</name>
</gene>
<reference evidence="3" key="1">
    <citation type="journal article" date="2020" name="Mol. Plant Microbe Interact.">
        <title>Genome Sequence of the Biocontrol Agent Coniothyrium minitans strain Conio (IMI 134523).</title>
        <authorList>
            <person name="Patel D."/>
            <person name="Shittu T.A."/>
            <person name="Baroncelli R."/>
            <person name="Muthumeenakshi S."/>
            <person name="Osborne T.H."/>
            <person name="Janganan T.K."/>
            <person name="Sreenivasaprasad S."/>
        </authorList>
    </citation>
    <scope>NUCLEOTIDE SEQUENCE</scope>
    <source>
        <strain evidence="3">Conio</strain>
    </source>
</reference>
<keyword evidence="4" id="KW-1185">Reference proteome</keyword>
<dbReference type="AlphaFoldDB" id="A0A9P6GUZ4"/>
<organism evidence="3 4">
    <name type="scientific">Paraphaeosphaeria minitans</name>
    <dbReference type="NCBI Taxonomy" id="565426"/>
    <lineage>
        <taxon>Eukaryota</taxon>
        <taxon>Fungi</taxon>
        <taxon>Dikarya</taxon>
        <taxon>Ascomycota</taxon>
        <taxon>Pezizomycotina</taxon>
        <taxon>Dothideomycetes</taxon>
        <taxon>Pleosporomycetidae</taxon>
        <taxon>Pleosporales</taxon>
        <taxon>Massarineae</taxon>
        <taxon>Didymosphaeriaceae</taxon>
        <taxon>Paraphaeosphaeria</taxon>
    </lineage>
</organism>
<proteinExistence type="predicted"/>
<sequence length="243" mass="26256">MPWMPWMPARLWPRPRLALASAVSPDAAWPAGLLACQKQRALMRAVCPVALRRGAAHGVFSQRAAAVWCYAGVFAMLHLPTYLPTYCVLCRGRLRTRLDHQMAAGRSSGGPAALRADPGRASPCSGLTCLVFRPREGMTIGRARSRRRRGPTALDMSTSEGRKIDGNRGCGPGRGARPEVPCETMPRCEPQLPCEGVGQEETRARIVNKQMSQVAGLREELSSGSRIAASACASCILRPTPPK</sequence>
<protein>
    <submittedName>
        <fullName evidence="3">Uncharacterized protein</fullName>
    </submittedName>
</protein>
<accession>A0A9P6GUZ4</accession>